<evidence type="ECO:0000256" key="5">
    <source>
        <dbReference type="ARBA" id="ARBA00022692"/>
    </source>
</evidence>
<dbReference type="GO" id="GO:0006826">
    <property type="term" value="P:iron ion transport"/>
    <property type="evidence" value="ECO:0007669"/>
    <property type="project" value="UniProtKB-KW"/>
</dbReference>
<keyword evidence="4" id="KW-0410">Iron transport</keyword>
<evidence type="ECO:0000256" key="11">
    <source>
        <dbReference type="PROSITE-ProRule" id="PRU01360"/>
    </source>
</evidence>
<evidence type="ECO:0000256" key="2">
    <source>
        <dbReference type="ARBA" id="ARBA00022448"/>
    </source>
</evidence>
<evidence type="ECO:0000256" key="8">
    <source>
        <dbReference type="ARBA" id="ARBA00023077"/>
    </source>
</evidence>
<keyword evidence="6" id="KW-0408">Iron</keyword>
<dbReference type="InterPro" id="IPR000531">
    <property type="entry name" value="Beta-barrel_TonB"/>
</dbReference>
<evidence type="ECO:0000256" key="12">
    <source>
        <dbReference type="RuleBase" id="RU003357"/>
    </source>
</evidence>
<dbReference type="PANTHER" id="PTHR32552:SF81">
    <property type="entry name" value="TONB-DEPENDENT OUTER MEMBRANE RECEPTOR"/>
    <property type="match status" value="1"/>
</dbReference>
<keyword evidence="7" id="KW-0406">Ion transport</keyword>
<dbReference type="GO" id="GO:0009279">
    <property type="term" value="C:cell outer membrane"/>
    <property type="evidence" value="ECO:0007669"/>
    <property type="project" value="UniProtKB-SubCell"/>
</dbReference>
<dbReference type="CDD" id="cd01347">
    <property type="entry name" value="ligand_gated_channel"/>
    <property type="match status" value="1"/>
</dbReference>
<dbReference type="PROSITE" id="PS52016">
    <property type="entry name" value="TONB_DEPENDENT_REC_3"/>
    <property type="match status" value="1"/>
</dbReference>
<evidence type="ECO:0000256" key="10">
    <source>
        <dbReference type="ARBA" id="ARBA00023237"/>
    </source>
</evidence>
<dbReference type="SUPFAM" id="SSF56935">
    <property type="entry name" value="Porins"/>
    <property type="match status" value="1"/>
</dbReference>
<comment type="subcellular location">
    <subcellularLocation>
        <location evidence="1 11">Cell outer membrane</location>
        <topology evidence="1 11">Multi-pass membrane protein</topology>
    </subcellularLocation>
</comment>
<dbReference type="InterPro" id="IPR036942">
    <property type="entry name" value="Beta-barrel_TonB_sf"/>
</dbReference>
<gene>
    <name evidence="15" type="ORF">SAMIE_1019330</name>
</gene>
<reference evidence="15 16" key="1">
    <citation type="submission" date="2018-05" db="EMBL/GenBank/DDBJ databases">
        <title>Complete Genome Sequence of the Nonylphenol-Degrading Bacterium Sphingobium amiense DSM 16289T.</title>
        <authorList>
            <person name="Ootsuka M."/>
            <person name="Nishizawa T."/>
            <person name="Ohta H."/>
        </authorList>
    </citation>
    <scope>NUCLEOTIDE SEQUENCE [LARGE SCALE GENOMIC DNA]</scope>
    <source>
        <strain evidence="15 16">DSM 16289</strain>
    </source>
</reference>
<keyword evidence="16" id="KW-1185">Reference proteome</keyword>
<evidence type="ECO:0000259" key="13">
    <source>
        <dbReference type="Pfam" id="PF00593"/>
    </source>
</evidence>
<protein>
    <submittedName>
        <fullName evidence="15">TonB-dependent receptor</fullName>
    </submittedName>
</protein>
<organism evidence="15 16">
    <name type="scientific">Sphingobium amiense</name>
    <dbReference type="NCBI Taxonomy" id="135719"/>
    <lineage>
        <taxon>Bacteria</taxon>
        <taxon>Pseudomonadati</taxon>
        <taxon>Pseudomonadota</taxon>
        <taxon>Alphaproteobacteria</taxon>
        <taxon>Sphingomonadales</taxon>
        <taxon>Sphingomonadaceae</taxon>
        <taxon>Sphingobium</taxon>
    </lineage>
</organism>
<evidence type="ECO:0000313" key="16">
    <source>
        <dbReference type="Proteomes" id="UP000279959"/>
    </source>
</evidence>
<keyword evidence="9 11" id="KW-0472">Membrane</keyword>
<evidence type="ECO:0000313" key="15">
    <source>
        <dbReference type="EMBL" id="BBD98432.1"/>
    </source>
</evidence>
<accession>A0A494WCS3</accession>
<dbReference type="InterPro" id="IPR012910">
    <property type="entry name" value="Plug_dom"/>
</dbReference>
<sequence>MSGISMLVVGGIAAPASAQDAPQATDNVGLQDIVVTAQKQAQNMQDVPISVAAVTAQALTDLNATTLQGLQGSVPNLQVGTNGTKSQSSVYTIRGIGIIEPDPYAGNTVSIVIDGIPQFFSMGALADIYDVERVEVLRGPQGTLFGANTTGGVVNVINTQPQKDFGGKLDVTYGNYDQFRAAGALNVPINEQLAARVVISHDQRDGYIRNVVDGRDLGRRNSTLFRGALKYSPNAGFDLTLSGEYVRARNGAPVVIQGALPGEAAYVPTGFRNQYASPCSAVGQRCKAPDKYVGAQTFGPLDANGNVVDPIKDESNLDSYRASLTLNVYDTAIGDITAITGYRSFTLLDYTDEGASTVWQADTRRRTKAWQMSQELRTAVDLTDRIKLQVGGFAMWDHYKQLGILRLNFSGPTTYDFATDTVTYSFPGLHQSSSQDQDNYSISGFAQAYFDLTDQLRLQAGIRYTHEQTSMLASTRTTLSASGITTQDGIDPATGQPNSIDFGSVAPPRGKKSWNNVGWKLGLDYKPTDDLMLYGYWARGFKSGGFVGRLSLASDLGPYDPEYVDTFEVGVKADLFDRRLRANLTGFYTDYRDMQLSQIYFINDPVTGSTVGSTIINAASSHIKGIEAELTAVPVTGLTLSAALAYLDAKYADFQYQLGTGGSIDMKGERLQNAPKWSSSVDASYEFPIGDMTGRLHAQYNYQSEKLLANIIDAPRARIQPQHIVNANIDLEINDHFRVGLYATNLLNKHYISVASDFVGVLAPLSYAPPRMYGISAGYKF</sequence>
<dbReference type="KEGG" id="sami:SAMIE_1019330"/>
<evidence type="ECO:0000256" key="9">
    <source>
        <dbReference type="ARBA" id="ARBA00023136"/>
    </source>
</evidence>
<keyword evidence="8 12" id="KW-0798">TonB box</keyword>
<evidence type="ECO:0000256" key="1">
    <source>
        <dbReference type="ARBA" id="ARBA00004571"/>
    </source>
</evidence>
<keyword evidence="15" id="KW-0675">Receptor</keyword>
<keyword evidence="5 11" id="KW-0812">Transmembrane</keyword>
<proteinExistence type="inferred from homology"/>
<evidence type="ECO:0000256" key="4">
    <source>
        <dbReference type="ARBA" id="ARBA00022496"/>
    </source>
</evidence>
<name>A0A494WCS3_9SPHN</name>
<evidence type="ECO:0000259" key="14">
    <source>
        <dbReference type="Pfam" id="PF07715"/>
    </source>
</evidence>
<dbReference type="PANTHER" id="PTHR32552">
    <property type="entry name" value="FERRICHROME IRON RECEPTOR-RELATED"/>
    <property type="match status" value="1"/>
</dbReference>
<evidence type="ECO:0000256" key="7">
    <source>
        <dbReference type="ARBA" id="ARBA00023065"/>
    </source>
</evidence>
<dbReference type="EMBL" id="AP018664">
    <property type="protein sequence ID" value="BBD98432.1"/>
    <property type="molecule type" value="Genomic_DNA"/>
</dbReference>
<keyword evidence="3 11" id="KW-1134">Transmembrane beta strand</keyword>
<dbReference type="AlphaFoldDB" id="A0A494WCS3"/>
<dbReference type="InterPro" id="IPR039426">
    <property type="entry name" value="TonB-dep_rcpt-like"/>
</dbReference>
<keyword evidence="2 11" id="KW-0813">Transport</keyword>
<dbReference type="Gene3D" id="2.40.170.20">
    <property type="entry name" value="TonB-dependent receptor, beta-barrel domain"/>
    <property type="match status" value="1"/>
</dbReference>
<dbReference type="Pfam" id="PF07715">
    <property type="entry name" value="Plug"/>
    <property type="match status" value="1"/>
</dbReference>
<dbReference type="Proteomes" id="UP000279959">
    <property type="component" value="Chromosome"/>
</dbReference>
<evidence type="ECO:0000256" key="6">
    <source>
        <dbReference type="ARBA" id="ARBA00023004"/>
    </source>
</evidence>
<feature type="domain" description="TonB-dependent receptor-like beta-barrel" evidence="13">
    <location>
        <begin position="307"/>
        <end position="746"/>
    </location>
</feature>
<comment type="similarity">
    <text evidence="11 12">Belongs to the TonB-dependent receptor family.</text>
</comment>
<evidence type="ECO:0000256" key="3">
    <source>
        <dbReference type="ARBA" id="ARBA00022452"/>
    </source>
</evidence>
<keyword evidence="10 11" id="KW-0998">Cell outer membrane</keyword>
<dbReference type="Pfam" id="PF00593">
    <property type="entry name" value="TonB_dep_Rec_b-barrel"/>
    <property type="match status" value="1"/>
</dbReference>
<feature type="domain" description="TonB-dependent receptor plug" evidence="14">
    <location>
        <begin position="45"/>
        <end position="153"/>
    </location>
</feature>